<reference evidence="5 6" key="1">
    <citation type="submission" date="2013-07" db="EMBL/GenBank/DDBJ databases">
        <authorList>
            <consortium name="DOE Joint Genome Institute"/>
            <person name="Eisen J."/>
            <person name="Huntemann M."/>
            <person name="Han J."/>
            <person name="Chen A."/>
            <person name="Kyrpides N."/>
            <person name="Mavromatis K."/>
            <person name="Markowitz V."/>
            <person name="Palaniappan K."/>
            <person name="Ivanova N."/>
            <person name="Schaumberg A."/>
            <person name="Pati A."/>
            <person name="Liolios K."/>
            <person name="Nordberg H.P."/>
            <person name="Cantor M.N."/>
            <person name="Hua S.X."/>
            <person name="Woyke T."/>
        </authorList>
    </citation>
    <scope>NUCLEOTIDE SEQUENCE [LARGE SCALE GENOMIC DNA]</scope>
    <source>
        <strain evidence="5 6">DSM 44712</strain>
    </source>
</reference>
<dbReference type="CDD" id="cd00882">
    <property type="entry name" value="Ras_like_GTPase"/>
    <property type="match status" value="1"/>
</dbReference>
<dbReference type="PANTHER" id="PTHR42708:SF1">
    <property type="entry name" value="GLIDING MOTILITY PROTEIN MGLA"/>
    <property type="match status" value="1"/>
</dbReference>
<accession>A0A010YHC9</accession>
<keyword evidence="2" id="KW-0547">Nucleotide-binding</keyword>
<proteinExistence type="inferred from homology"/>
<dbReference type="PATRIC" id="fig|927661.3.peg.709"/>
<gene>
    <name evidence="5" type="ORF">CryarDRAFT_0723</name>
</gene>
<evidence type="ECO:0000256" key="4">
    <source>
        <dbReference type="ARBA" id="ARBA00023134"/>
    </source>
</evidence>
<evidence type="ECO:0000256" key="1">
    <source>
        <dbReference type="ARBA" id="ARBA00005290"/>
    </source>
</evidence>
<evidence type="ECO:0000313" key="5">
    <source>
        <dbReference type="EMBL" id="EXG79680.1"/>
    </source>
</evidence>
<evidence type="ECO:0000256" key="3">
    <source>
        <dbReference type="ARBA" id="ARBA00022801"/>
    </source>
</evidence>
<dbReference type="Pfam" id="PF03029">
    <property type="entry name" value="ATP_bind_1"/>
    <property type="match status" value="1"/>
</dbReference>
<dbReference type="GO" id="GO:0016787">
    <property type="term" value="F:hydrolase activity"/>
    <property type="evidence" value="ECO:0007669"/>
    <property type="project" value="UniProtKB-KW"/>
</dbReference>
<keyword evidence="6" id="KW-1185">Reference proteome</keyword>
<keyword evidence="3" id="KW-0378">Hydrolase</keyword>
<dbReference type="OrthoDB" id="4319884at2"/>
<keyword evidence="4" id="KW-0342">GTP-binding</keyword>
<dbReference type="InterPro" id="IPR027417">
    <property type="entry name" value="P-loop_NTPase"/>
</dbReference>
<dbReference type="PANTHER" id="PTHR42708">
    <property type="entry name" value="ATP/GTP-BINDING PROTEIN-RELATED"/>
    <property type="match status" value="1"/>
</dbReference>
<comment type="similarity">
    <text evidence="1">Belongs to the GPN-loop GTPase family.</text>
</comment>
<dbReference type="HOGENOM" id="CLU_077970_1_0_11"/>
<dbReference type="EMBL" id="JFBT01000001">
    <property type="protein sequence ID" value="EXG79680.1"/>
    <property type="molecule type" value="Genomic_DNA"/>
</dbReference>
<dbReference type="SUPFAM" id="SSF52540">
    <property type="entry name" value="P-loop containing nucleoside triphosphate hydrolases"/>
    <property type="match status" value="1"/>
</dbReference>
<protein>
    <submittedName>
        <fullName evidence="5">Putative GTPase</fullName>
    </submittedName>
</protein>
<evidence type="ECO:0000313" key="6">
    <source>
        <dbReference type="Proteomes" id="UP000021053"/>
    </source>
</evidence>
<comment type="caution">
    <text evidence="5">The sequence shown here is derived from an EMBL/GenBank/DDBJ whole genome shotgun (WGS) entry which is preliminary data.</text>
</comment>
<organism evidence="5 6">
    <name type="scientific">Cryptosporangium arvum DSM 44712</name>
    <dbReference type="NCBI Taxonomy" id="927661"/>
    <lineage>
        <taxon>Bacteria</taxon>
        <taxon>Bacillati</taxon>
        <taxon>Actinomycetota</taxon>
        <taxon>Actinomycetes</taxon>
        <taxon>Cryptosporangiales</taxon>
        <taxon>Cryptosporangiaceae</taxon>
        <taxon>Cryptosporangium</taxon>
    </lineage>
</organism>
<dbReference type="InterPro" id="IPR052705">
    <property type="entry name" value="Gliding_Motility_GTPase"/>
</dbReference>
<dbReference type="GO" id="GO:0005525">
    <property type="term" value="F:GTP binding"/>
    <property type="evidence" value="ECO:0007669"/>
    <property type="project" value="UniProtKB-KW"/>
</dbReference>
<dbReference type="Proteomes" id="UP000021053">
    <property type="component" value="Unassembled WGS sequence"/>
</dbReference>
<dbReference type="AlphaFoldDB" id="A0A010YHC9"/>
<name>A0A010YHC9_9ACTN</name>
<sequence>MDSVPLSDRTASAPGSKPPLPVKIVIAGGFGVGKTTTVGAISDIAPLTTEAEMTEVAVGIDIPGQHSTKTTTTVAMDFGSVAIDAGVKLYLFGTPGQSRFGFMWDDLARGALGALVVVDSSRLDDCYPAVDYFEHTGIPFIVGVNAFDGLLAQDLAAVRWALAIDDQVPVVAFDARDRRSVRDTLLVLLNRALHKAIGEQVAAT</sequence>
<dbReference type="Gene3D" id="3.40.50.300">
    <property type="entry name" value="P-loop containing nucleotide triphosphate hydrolases"/>
    <property type="match status" value="1"/>
</dbReference>
<evidence type="ECO:0000256" key="2">
    <source>
        <dbReference type="ARBA" id="ARBA00022741"/>
    </source>
</evidence>
<dbReference type="InterPro" id="IPR004130">
    <property type="entry name" value="Gpn"/>
</dbReference>